<keyword evidence="3" id="KW-1185">Reference proteome</keyword>
<evidence type="ECO:0000259" key="1">
    <source>
        <dbReference type="Pfam" id="PF12697"/>
    </source>
</evidence>
<dbReference type="InterPro" id="IPR000073">
    <property type="entry name" value="AB_hydrolase_1"/>
</dbReference>
<accession>A0A8H5GQK7</accession>
<evidence type="ECO:0000313" key="3">
    <source>
        <dbReference type="Proteomes" id="UP000518752"/>
    </source>
</evidence>
<name>A0A8H5GQK7_9AGAR</name>
<protein>
    <recommendedName>
        <fullName evidence="1">AB hydrolase-1 domain-containing protein</fullName>
    </recommendedName>
</protein>
<evidence type="ECO:0000313" key="2">
    <source>
        <dbReference type="EMBL" id="KAF5369224.1"/>
    </source>
</evidence>
<sequence>MHNTNRDPPGNTMSSTSPLLQVSSFVFDPPQLEKYPSSRQSEPYHDPSGLKMTAKRYTLGYSADNTAGFTLLFAHCIGSHKEQWEPTIERMFHTQNSKSSYYQIREAWAFDWQNHGDAARLNEQALKNQPEGVSVYEWAEAIVAFVRSPRMAGHRIIPVGHSAGAGAMMLTTKPFPVSGLPYTSIVLVEATMITQEIFEAHFDDRIKSMEVTVAATESRRDAWANREEAYTWLSRRFPFRTWDPRVDHGLYQKSPSSDEVALKCDRKQEAVSYPDVDGHFEATLELARVCHALPVHIIWGGNTDLFPDYFQDCLSDATQGRVAASVLKVHGGGHLIVQEKPDQLALKICEALDTIHPHLTTRSRL</sequence>
<organism evidence="2 3">
    <name type="scientific">Collybiopsis confluens</name>
    <dbReference type="NCBI Taxonomy" id="2823264"/>
    <lineage>
        <taxon>Eukaryota</taxon>
        <taxon>Fungi</taxon>
        <taxon>Dikarya</taxon>
        <taxon>Basidiomycota</taxon>
        <taxon>Agaricomycotina</taxon>
        <taxon>Agaricomycetes</taxon>
        <taxon>Agaricomycetidae</taxon>
        <taxon>Agaricales</taxon>
        <taxon>Marasmiineae</taxon>
        <taxon>Omphalotaceae</taxon>
        <taxon>Collybiopsis</taxon>
    </lineage>
</organism>
<gene>
    <name evidence="2" type="ORF">D9757_010026</name>
</gene>
<dbReference type="Gene3D" id="3.40.50.1820">
    <property type="entry name" value="alpha/beta hydrolase"/>
    <property type="match status" value="1"/>
</dbReference>
<reference evidence="2 3" key="1">
    <citation type="journal article" date="2020" name="ISME J.">
        <title>Uncovering the hidden diversity of litter-decomposition mechanisms in mushroom-forming fungi.</title>
        <authorList>
            <person name="Floudas D."/>
            <person name="Bentzer J."/>
            <person name="Ahren D."/>
            <person name="Johansson T."/>
            <person name="Persson P."/>
            <person name="Tunlid A."/>
        </authorList>
    </citation>
    <scope>NUCLEOTIDE SEQUENCE [LARGE SCALE GENOMIC DNA]</scope>
    <source>
        <strain evidence="2 3">CBS 406.79</strain>
    </source>
</reference>
<dbReference type="Proteomes" id="UP000518752">
    <property type="component" value="Unassembled WGS sequence"/>
</dbReference>
<dbReference type="OrthoDB" id="94039at2759"/>
<dbReference type="InterPro" id="IPR029058">
    <property type="entry name" value="AB_hydrolase_fold"/>
</dbReference>
<dbReference type="Pfam" id="PF12697">
    <property type="entry name" value="Abhydrolase_6"/>
    <property type="match status" value="1"/>
</dbReference>
<feature type="domain" description="AB hydrolase-1" evidence="1">
    <location>
        <begin position="71"/>
        <end position="345"/>
    </location>
</feature>
<proteinExistence type="predicted"/>
<dbReference type="EMBL" id="JAACJN010000129">
    <property type="protein sequence ID" value="KAF5369224.1"/>
    <property type="molecule type" value="Genomic_DNA"/>
</dbReference>
<comment type="caution">
    <text evidence="2">The sequence shown here is derived from an EMBL/GenBank/DDBJ whole genome shotgun (WGS) entry which is preliminary data.</text>
</comment>
<dbReference type="AlphaFoldDB" id="A0A8H5GQK7"/>
<dbReference type="SUPFAM" id="SSF53474">
    <property type="entry name" value="alpha/beta-Hydrolases"/>
    <property type="match status" value="1"/>
</dbReference>